<dbReference type="Proteomes" id="UP000760545">
    <property type="component" value="Unassembled WGS sequence"/>
</dbReference>
<accession>A0ABX1D7Q6</accession>
<dbReference type="EMBL" id="JAAVJS010000003">
    <property type="protein sequence ID" value="NJX14370.1"/>
    <property type="molecule type" value="Genomic_DNA"/>
</dbReference>
<comment type="caution">
    <text evidence="9">The sequence shown here is derived from an EMBL/GenBank/DDBJ whole genome shotgun (WGS) entry which is preliminary data.</text>
</comment>
<proteinExistence type="inferred from homology"/>
<evidence type="ECO:0000256" key="4">
    <source>
        <dbReference type="ARBA" id="ARBA00023136"/>
    </source>
</evidence>
<dbReference type="Gene3D" id="1.25.40.390">
    <property type="match status" value="1"/>
</dbReference>
<evidence type="ECO:0000256" key="6">
    <source>
        <dbReference type="SAM" id="SignalP"/>
    </source>
</evidence>
<dbReference type="PROSITE" id="PS51257">
    <property type="entry name" value="PROKAR_LIPOPROTEIN"/>
    <property type="match status" value="1"/>
</dbReference>
<organism evidence="9 10">
    <name type="scientific">Tamlana crocina</name>
    <dbReference type="NCBI Taxonomy" id="393006"/>
    <lineage>
        <taxon>Bacteria</taxon>
        <taxon>Pseudomonadati</taxon>
        <taxon>Bacteroidota</taxon>
        <taxon>Flavobacteriia</taxon>
        <taxon>Flavobacteriales</taxon>
        <taxon>Flavobacteriaceae</taxon>
        <taxon>Tamlana</taxon>
    </lineage>
</organism>
<feature type="domain" description="RagB/SusD" evidence="7">
    <location>
        <begin position="264"/>
        <end position="549"/>
    </location>
</feature>
<evidence type="ECO:0000313" key="10">
    <source>
        <dbReference type="Proteomes" id="UP000760545"/>
    </source>
</evidence>
<name>A0ABX1D7Q6_9FLAO</name>
<evidence type="ECO:0000259" key="8">
    <source>
        <dbReference type="Pfam" id="PF14322"/>
    </source>
</evidence>
<dbReference type="Pfam" id="PF14322">
    <property type="entry name" value="SusD-like_3"/>
    <property type="match status" value="1"/>
</dbReference>
<feature type="signal peptide" evidence="6">
    <location>
        <begin position="1"/>
        <end position="22"/>
    </location>
</feature>
<keyword evidence="5" id="KW-0998">Cell outer membrane</keyword>
<evidence type="ECO:0000256" key="5">
    <source>
        <dbReference type="ARBA" id="ARBA00023237"/>
    </source>
</evidence>
<feature type="domain" description="SusD-like N-terminal" evidence="8">
    <location>
        <begin position="26"/>
        <end position="218"/>
    </location>
</feature>
<evidence type="ECO:0000259" key="7">
    <source>
        <dbReference type="Pfam" id="PF07980"/>
    </source>
</evidence>
<dbReference type="InterPro" id="IPR011990">
    <property type="entry name" value="TPR-like_helical_dom_sf"/>
</dbReference>
<keyword evidence="4" id="KW-0472">Membrane</keyword>
<comment type="subcellular location">
    <subcellularLocation>
        <location evidence="1">Cell outer membrane</location>
    </subcellularLocation>
</comment>
<protein>
    <submittedName>
        <fullName evidence="9">RagB/SusD family nutrient uptake outer membrane protein</fullName>
    </submittedName>
</protein>
<keyword evidence="10" id="KW-1185">Reference proteome</keyword>
<evidence type="ECO:0000256" key="3">
    <source>
        <dbReference type="ARBA" id="ARBA00022729"/>
    </source>
</evidence>
<evidence type="ECO:0000313" key="9">
    <source>
        <dbReference type="EMBL" id="NJX14370.1"/>
    </source>
</evidence>
<dbReference type="RefSeq" id="WP_167916629.1">
    <property type="nucleotide sequence ID" value="NZ_JAAVJS010000003.1"/>
</dbReference>
<dbReference type="InterPro" id="IPR033985">
    <property type="entry name" value="SusD-like_N"/>
</dbReference>
<evidence type="ECO:0000256" key="2">
    <source>
        <dbReference type="ARBA" id="ARBA00006275"/>
    </source>
</evidence>
<evidence type="ECO:0000256" key="1">
    <source>
        <dbReference type="ARBA" id="ARBA00004442"/>
    </source>
</evidence>
<comment type="similarity">
    <text evidence="2">Belongs to the SusD family.</text>
</comment>
<sequence length="550" mass="61909">MKIQNKLKYIVMAMGLSISLVACESYLEEENKSAVTAENYYTSDNAIELVNSVYTATRQPYKYYAEAFLGTDLFTQNGQLFSINNLNEYSNMASGDAAGPWYGNYSVISAANIAINRYENQISWESALIGQRDLGIAQAKALRALAYFNLVQQYGGVVVYLDEVSEIRYDYVRSSEEDTFKQIIKDLEEAIPVLETSPAEFGRFSKRAAQHLLAEVYLTKGYKDFGTTQDFETAAQLAETAIGNYDIRSQTYAQVFDFDNQNNPEILFSIQYGAEGVNNRSNNKNGIFMNVPHNYAGISRTTTPYGEPSFSGMPTDFFYSLFDANDSRDEVTLHRVLYATVNSPASENGVENITVGDTVVYYPKTALPEAELEDRLNRYWVFQPSDYGFDVAEDVPGALYQYSNNLNNVNFPIFAKFDERAQDGNGYRDVFVFRVAETHLIAAEAYLGASNVTAALPHINKVRERATGVANYYTSLTIDDILNERALELAGESNRWNVLKRTGKLQERVAMYNPHFIDHGSFDPEKHTVRPIPSQEIELSDGSLEQNPKF</sequence>
<dbReference type="SUPFAM" id="SSF48452">
    <property type="entry name" value="TPR-like"/>
    <property type="match status" value="1"/>
</dbReference>
<dbReference type="InterPro" id="IPR012944">
    <property type="entry name" value="SusD_RagB_dom"/>
</dbReference>
<feature type="chain" id="PRO_5047190025" evidence="6">
    <location>
        <begin position="23"/>
        <end position="550"/>
    </location>
</feature>
<gene>
    <name evidence="9" type="ORF">HC176_02580</name>
</gene>
<reference evidence="9 10" key="1">
    <citation type="submission" date="2020-03" db="EMBL/GenBank/DDBJ databases">
        <title>Tamlana sp. nov, isolated from XXX.</title>
        <authorList>
            <person name="Cao W.R."/>
        </authorList>
    </citation>
    <scope>NUCLEOTIDE SEQUENCE [LARGE SCALE GENOMIC DNA]</scope>
    <source>
        <strain evidence="9 10">HST1-43</strain>
    </source>
</reference>
<keyword evidence="3 6" id="KW-0732">Signal</keyword>
<dbReference type="Pfam" id="PF07980">
    <property type="entry name" value="SusD_RagB"/>
    <property type="match status" value="1"/>
</dbReference>